<dbReference type="GeneID" id="20203619"/>
<dbReference type="AlphaFoldDB" id="T1F470"/>
<proteinExistence type="predicted"/>
<reference evidence="1 3" key="2">
    <citation type="journal article" date="2013" name="Nature">
        <title>Insights into bilaterian evolution from three spiralian genomes.</title>
        <authorList>
            <person name="Simakov O."/>
            <person name="Marletaz F."/>
            <person name="Cho S.J."/>
            <person name="Edsinger-Gonzales E."/>
            <person name="Havlak P."/>
            <person name="Hellsten U."/>
            <person name="Kuo D.H."/>
            <person name="Larsson T."/>
            <person name="Lv J."/>
            <person name="Arendt D."/>
            <person name="Savage R."/>
            <person name="Osoegawa K."/>
            <person name="de Jong P."/>
            <person name="Grimwood J."/>
            <person name="Chapman J.A."/>
            <person name="Shapiro H."/>
            <person name="Aerts A."/>
            <person name="Otillar R.P."/>
            <person name="Terry A.Y."/>
            <person name="Boore J.L."/>
            <person name="Grigoriev I.V."/>
            <person name="Lindberg D.R."/>
            <person name="Seaver E.C."/>
            <person name="Weisblat D.A."/>
            <person name="Putnam N.H."/>
            <person name="Rokhsar D.S."/>
        </authorList>
    </citation>
    <scope>NUCLEOTIDE SEQUENCE</scope>
</reference>
<dbReference type="RefSeq" id="XP_009016342.1">
    <property type="nucleotide sequence ID" value="XM_009018094.1"/>
</dbReference>
<evidence type="ECO:0000313" key="2">
    <source>
        <dbReference type="EnsemblMetazoa" id="HelroP171371"/>
    </source>
</evidence>
<dbReference type="KEGG" id="hro:HELRODRAFT_171371"/>
<name>T1F470_HELRO</name>
<dbReference type="EMBL" id="AMQM01003858">
    <property type="status" value="NOT_ANNOTATED_CDS"/>
    <property type="molecule type" value="Genomic_DNA"/>
</dbReference>
<keyword evidence="3" id="KW-1185">Reference proteome</keyword>
<reference evidence="3" key="1">
    <citation type="submission" date="2012-12" db="EMBL/GenBank/DDBJ databases">
        <authorList>
            <person name="Hellsten U."/>
            <person name="Grimwood J."/>
            <person name="Chapman J.A."/>
            <person name="Shapiro H."/>
            <person name="Aerts A."/>
            <person name="Otillar R.P."/>
            <person name="Terry A.Y."/>
            <person name="Boore J.L."/>
            <person name="Simakov O."/>
            <person name="Marletaz F."/>
            <person name="Cho S.-J."/>
            <person name="Edsinger-Gonzales E."/>
            <person name="Havlak P."/>
            <person name="Kuo D.-H."/>
            <person name="Larsson T."/>
            <person name="Lv J."/>
            <person name="Arendt D."/>
            <person name="Savage R."/>
            <person name="Osoegawa K."/>
            <person name="de Jong P."/>
            <person name="Lindberg D.R."/>
            <person name="Seaver E.C."/>
            <person name="Weisblat D.A."/>
            <person name="Putnam N.H."/>
            <person name="Grigoriev I.V."/>
            <person name="Rokhsar D.S."/>
        </authorList>
    </citation>
    <scope>NUCLEOTIDE SEQUENCE</scope>
</reference>
<gene>
    <name evidence="2" type="primary">20203619</name>
    <name evidence="1" type="ORF">HELRODRAFT_171371</name>
</gene>
<dbReference type="HOGENOM" id="CLU_2199765_0_0_1"/>
<accession>T1F470</accession>
<dbReference type="EnsemblMetazoa" id="HelroT171371">
    <property type="protein sequence ID" value="HelroP171371"/>
    <property type="gene ID" value="HelroG171371"/>
</dbReference>
<dbReference type="EMBL" id="KB096325">
    <property type="protein sequence ID" value="ESO05709.1"/>
    <property type="molecule type" value="Genomic_DNA"/>
</dbReference>
<reference evidence="2" key="3">
    <citation type="submission" date="2015-06" db="UniProtKB">
        <authorList>
            <consortium name="EnsemblMetazoa"/>
        </authorList>
    </citation>
    <scope>IDENTIFICATION</scope>
</reference>
<evidence type="ECO:0000313" key="1">
    <source>
        <dbReference type="EMBL" id="ESO05709.1"/>
    </source>
</evidence>
<sequence length="108" mass="12465">MELLKLPCNKNTTNKDFMLAKIDFFSKINSHENTVKFIGKTKKRNKKRKSNNGMFPEEIMRRAVGELSLFGLTRCKNSDGLTGNHFLHFGSGKNKVYQQLLTNRMQIP</sequence>
<protein>
    <submittedName>
        <fullName evidence="1 2">Uncharacterized protein</fullName>
    </submittedName>
</protein>
<dbReference type="CTD" id="20203619"/>
<dbReference type="Proteomes" id="UP000015101">
    <property type="component" value="Unassembled WGS sequence"/>
</dbReference>
<dbReference type="InParanoid" id="T1F470"/>
<organism evidence="2 3">
    <name type="scientific">Helobdella robusta</name>
    <name type="common">Californian leech</name>
    <dbReference type="NCBI Taxonomy" id="6412"/>
    <lineage>
        <taxon>Eukaryota</taxon>
        <taxon>Metazoa</taxon>
        <taxon>Spiralia</taxon>
        <taxon>Lophotrochozoa</taxon>
        <taxon>Annelida</taxon>
        <taxon>Clitellata</taxon>
        <taxon>Hirudinea</taxon>
        <taxon>Rhynchobdellida</taxon>
        <taxon>Glossiphoniidae</taxon>
        <taxon>Helobdella</taxon>
    </lineage>
</organism>
<evidence type="ECO:0000313" key="3">
    <source>
        <dbReference type="Proteomes" id="UP000015101"/>
    </source>
</evidence>